<dbReference type="RefSeq" id="WP_419191288.1">
    <property type="nucleotide sequence ID" value="NZ_CP036434.1"/>
</dbReference>
<evidence type="ECO:0000313" key="2">
    <source>
        <dbReference type="Proteomes" id="UP000320390"/>
    </source>
</evidence>
<dbReference type="InterPro" id="IPR034660">
    <property type="entry name" value="DinB/YfiT-like"/>
</dbReference>
<evidence type="ECO:0008006" key="3">
    <source>
        <dbReference type="Google" id="ProtNLM"/>
    </source>
</evidence>
<reference evidence="1 2" key="1">
    <citation type="submission" date="2019-02" db="EMBL/GenBank/DDBJ databases">
        <title>Deep-cultivation of Planctomycetes and their phenomic and genomic characterization uncovers novel biology.</title>
        <authorList>
            <person name="Wiegand S."/>
            <person name="Jogler M."/>
            <person name="Boedeker C."/>
            <person name="Pinto D."/>
            <person name="Vollmers J."/>
            <person name="Rivas-Marin E."/>
            <person name="Kohn T."/>
            <person name="Peeters S.H."/>
            <person name="Heuer A."/>
            <person name="Rast P."/>
            <person name="Oberbeckmann S."/>
            <person name="Bunk B."/>
            <person name="Jeske O."/>
            <person name="Meyerdierks A."/>
            <person name="Storesund J.E."/>
            <person name="Kallscheuer N."/>
            <person name="Luecker S."/>
            <person name="Lage O.M."/>
            <person name="Pohl T."/>
            <person name="Merkel B.J."/>
            <person name="Hornburger P."/>
            <person name="Mueller R.-W."/>
            <person name="Bruemmer F."/>
            <person name="Labrenz M."/>
            <person name="Spormann A.M."/>
            <person name="Op den Camp H."/>
            <person name="Overmann J."/>
            <person name="Amann R."/>
            <person name="Jetten M.S.M."/>
            <person name="Mascher T."/>
            <person name="Medema M.H."/>
            <person name="Devos D.P."/>
            <person name="Kaster A.-K."/>
            <person name="Ovreas L."/>
            <person name="Rohde M."/>
            <person name="Galperin M.Y."/>
            <person name="Jogler C."/>
        </authorList>
    </citation>
    <scope>NUCLEOTIDE SEQUENCE [LARGE SCALE GENOMIC DNA]</scope>
    <source>
        <strain evidence="1 2">Poly30</strain>
    </source>
</reference>
<dbReference type="EMBL" id="CP036434">
    <property type="protein sequence ID" value="QDV06961.1"/>
    <property type="molecule type" value="Genomic_DNA"/>
</dbReference>
<organism evidence="1 2">
    <name type="scientific">Saltatorellus ferox</name>
    <dbReference type="NCBI Taxonomy" id="2528018"/>
    <lineage>
        <taxon>Bacteria</taxon>
        <taxon>Pseudomonadati</taxon>
        <taxon>Planctomycetota</taxon>
        <taxon>Planctomycetia</taxon>
        <taxon>Planctomycetia incertae sedis</taxon>
        <taxon>Saltatorellus</taxon>
    </lineage>
</organism>
<proteinExistence type="predicted"/>
<dbReference type="Proteomes" id="UP000320390">
    <property type="component" value="Chromosome"/>
</dbReference>
<dbReference type="PANTHER" id="PTHR39473:SF1">
    <property type="entry name" value="DINB-LIKE DOMAIN-CONTAINING PROTEIN"/>
    <property type="match status" value="1"/>
</dbReference>
<gene>
    <name evidence="1" type="ORF">Poly30_24790</name>
</gene>
<keyword evidence="2" id="KW-1185">Reference proteome</keyword>
<name>A0A518ES89_9BACT</name>
<dbReference type="AlphaFoldDB" id="A0A518ES89"/>
<dbReference type="PANTHER" id="PTHR39473">
    <property type="match status" value="1"/>
</dbReference>
<dbReference type="SUPFAM" id="SSF109854">
    <property type="entry name" value="DinB/YfiT-like putative metalloenzymes"/>
    <property type="match status" value="1"/>
</dbReference>
<sequence>MTSTVQQLIDDNLAVLRQGVALVSALDSAQFTENAPALALSGVGPHLRHVVDFYQRLLAAVERTELGPNEVPEVDYDARERDPRVEIDPEYATAVLRTTIERLQRAASIDRVRNDAALRVRSDGSPWVPSNVSRELQSLVSHTVHHYALIAVAVRSGGGDPGSEFGVAPSTIRYWAQQAEAKRASETCAR</sequence>
<accession>A0A518ES89</accession>
<evidence type="ECO:0000313" key="1">
    <source>
        <dbReference type="EMBL" id="QDV06961.1"/>
    </source>
</evidence>
<protein>
    <recommendedName>
        <fullName evidence="3">DinB family protein</fullName>
    </recommendedName>
</protein>